<accession>A0A1I2TL80</accession>
<dbReference type="AlphaFoldDB" id="A0A1I2TL80"/>
<evidence type="ECO:0000256" key="1">
    <source>
        <dbReference type="SAM" id="MobiDB-lite"/>
    </source>
</evidence>
<evidence type="ECO:0000259" key="2">
    <source>
        <dbReference type="Pfam" id="PF18838"/>
    </source>
</evidence>
<protein>
    <recommendedName>
        <fullName evidence="2">Large polyvalent protein associated domain-containing protein</fullName>
    </recommendedName>
</protein>
<evidence type="ECO:0000313" key="3">
    <source>
        <dbReference type="EMBL" id="SFG64899.1"/>
    </source>
</evidence>
<dbReference type="Proteomes" id="UP000199229">
    <property type="component" value="Unassembled WGS sequence"/>
</dbReference>
<name>A0A1I2TL80_9HYPH</name>
<feature type="compositionally biased region" description="Low complexity" evidence="1">
    <location>
        <begin position="481"/>
        <end position="495"/>
    </location>
</feature>
<dbReference type="InterPro" id="IPR040696">
    <property type="entry name" value="LPD23"/>
</dbReference>
<organism evidence="3 4">
    <name type="scientific">Methylobacterium gossipiicola</name>
    <dbReference type="NCBI Taxonomy" id="582675"/>
    <lineage>
        <taxon>Bacteria</taxon>
        <taxon>Pseudomonadati</taxon>
        <taxon>Pseudomonadota</taxon>
        <taxon>Alphaproteobacteria</taxon>
        <taxon>Hyphomicrobiales</taxon>
        <taxon>Methylobacteriaceae</taxon>
        <taxon>Methylobacterium</taxon>
    </lineage>
</organism>
<sequence>MSAGFPFSLTPPAALRRSVIDPETGNPVITSAPTGAIQQRSQVLPIGRTDSGSLVPAFPKAMFDAVDAARFPGQVLRGEKDVFDPATGHVSDEAMGAAAGIAGTAMTGSLPFGAPKGALRMFGGWNAETADHAALSKAQNLKATGADRQAIWDQTGWFQAPDNYWRFEIPDDLATLGTPKNAPPGYSRLYHDDLGDAYPELWGSTQQSIRESPVMAGRYEAQDGVIHAQGPTAADQRSVALHELQHAIQSQEGFARGANPRSFTATDWEAAGLPMLSESKNAAQAHERWARDQYHRTAGEVEARNVQTRRDFTPEQRRAIPPWETQDVPDAQQIVRPSDTALFSGGRGGVAPAAAAMARPEAPSNTQDPPMSAGIPYGLPTDMSPADLARFFGRAPMGAPQAFTGTSGTVVPPEAQAGPMPLSLRVPPRASAPTAPDLDRGAPASPDFQSAQPSAGGQPPRMADMPAPGAVPTSGKFPGLASPAPTQPAASSVSAGGEDGFDLGGALKSFQANGGGDLLVGLGTGLMSTHGLGNGLAVGFQNAQKAEQQRAVTGLAQAELGLKQRKLAQETGALAGNAAIIKRAFPNLSDAEAAAAGSNSGQVTEALKILRDPTHGRDIKTDSSGVNRFIDTGKPIFADDEGKADWQQAKTPDGGTILYSKSDPSKTQVLVPGQPVRPATTEERAMFGIPSNVPVKMTPTGPQAIGGGGTSVNVDLGKKANQGLDELTNAKISESYDKSQGAIGTLKAISRQKQAIDGGMITGWGADYQTQARSLLAKVLGLDPASVVNSETFDAAASQKGAELAKAISQAGHTTNMDLQLGKTIAGGDRSKIEQSIRNAIEAQEQLARDTIAHHNEFLNKYAKVAPDTADRLGVFRVDTPETYQYRPAAPDRAAVEAELRRRKVIK</sequence>
<proteinExistence type="predicted"/>
<dbReference type="EMBL" id="FOPM01000007">
    <property type="protein sequence ID" value="SFG64899.1"/>
    <property type="molecule type" value="Genomic_DNA"/>
</dbReference>
<dbReference type="Pfam" id="PF18838">
    <property type="entry name" value="LPD23"/>
    <property type="match status" value="1"/>
</dbReference>
<feature type="region of interest" description="Disordered" evidence="1">
    <location>
        <begin position="403"/>
        <end position="497"/>
    </location>
</feature>
<dbReference type="STRING" id="582675.SAMN05192565_107145"/>
<evidence type="ECO:0000313" key="4">
    <source>
        <dbReference type="Proteomes" id="UP000199229"/>
    </source>
</evidence>
<keyword evidence="4" id="KW-1185">Reference proteome</keyword>
<feature type="domain" description="Large polyvalent protein associated" evidence="2">
    <location>
        <begin position="121"/>
        <end position="176"/>
    </location>
</feature>
<gene>
    <name evidence="3" type="ORF">SAMN05192565_107145</name>
</gene>
<reference evidence="4" key="1">
    <citation type="submission" date="2016-10" db="EMBL/GenBank/DDBJ databases">
        <authorList>
            <person name="Varghese N."/>
            <person name="Submissions S."/>
        </authorList>
    </citation>
    <scope>NUCLEOTIDE SEQUENCE [LARGE SCALE GENOMIC DNA]</scope>
    <source>
        <strain evidence="4">Gh-105</strain>
    </source>
</reference>